<dbReference type="GO" id="GO:0071949">
    <property type="term" value="F:FAD binding"/>
    <property type="evidence" value="ECO:0007669"/>
    <property type="project" value="InterPro"/>
</dbReference>
<dbReference type="Pfam" id="PF01565">
    <property type="entry name" value="FAD_binding_4"/>
    <property type="match status" value="1"/>
</dbReference>
<feature type="domain" description="FAD-binding PCMH-type" evidence="6">
    <location>
        <begin position="348"/>
        <end position="520"/>
    </location>
</feature>
<dbReference type="Gene3D" id="3.20.20.30">
    <property type="entry name" value="Luciferase-like domain"/>
    <property type="match status" value="1"/>
</dbReference>
<dbReference type="InterPro" id="IPR016169">
    <property type="entry name" value="FAD-bd_PCMH_sub2"/>
</dbReference>
<evidence type="ECO:0000256" key="1">
    <source>
        <dbReference type="ARBA" id="ARBA00001974"/>
    </source>
</evidence>
<organism evidence="7 8">
    <name type="scientific">Krasilnikoviella flava</name>
    <dbReference type="NCBI Taxonomy" id="526729"/>
    <lineage>
        <taxon>Bacteria</taxon>
        <taxon>Bacillati</taxon>
        <taxon>Actinomycetota</taxon>
        <taxon>Actinomycetes</taxon>
        <taxon>Micrococcales</taxon>
        <taxon>Promicromonosporaceae</taxon>
        <taxon>Krasilnikoviella</taxon>
    </lineage>
</organism>
<dbReference type="InterPro" id="IPR016167">
    <property type="entry name" value="FAD-bd_PCMH_sub1"/>
</dbReference>
<dbReference type="Gene3D" id="3.30.43.10">
    <property type="entry name" value="Uridine Diphospho-n-acetylenolpyruvylglucosamine Reductase, domain 2"/>
    <property type="match status" value="1"/>
</dbReference>
<keyword evidence="3" id="KW-0285">Flavoprotein</keyword>
<accession>A0A1T5J457</accession>
<proteinExistence type="inferred from homology"/>
<dbReference type="Gene3D" id="3.40.462.20">
    <property type="match status" value="1"/>
</dbReference>
<dbReference type="PROSITE" id="PS51387">
    <property type="entry name" value="FAD_PCMH"/>
    <property type="match status" value="1"/>
</dbReference>
<dbReference type="Pfam" id="PF00296">
    <property type="entry name" value="Bac_luciferase"/>
    <property type="match status" value="1"/>
</dbReference>
<dbReference type="InterPro" id="IPR011251">
    <property type="entry name" value="Luciferase-like_dom"/>
</dbReference>
<name>A0A1T5J457_9MICO</name>
<dbReference type="RefSeq" id="WP_079572032.1">
    <property type="nucleotide sequence ID" value="NZ_FUZQ01000002.1"/>
</dbReference>
<keyword evidence="5" id="KW-0560">Oxidoreductase</keyword>
<dbReference type="STRING" id="526729.SAMN04324258_1007"/>
<evidence type="ECO:0000259" key="6">
    <source>
        <dbReference type="PROSITE" id="PS51387"/>
    </source>
</evidence>
<dbReference type="CDD" id="cd01097">
    <property type="entry name" value="Tetrahydromethanopterin_reductase"/>
    <property type="match status" value="1"/>
</dbReference>
<dbReference type="InterPro" id="IPR016166">
    <property type="entry name" value="FAD-bd_PCMH"/>
</dbReference>
<keyword evidence="8" id="KW-1185">Reference proteome</keyword>
<dbReference type="Pfam" id="PF08031">
    <property type="entry name" value="BBE"/>
    <property type="match status" value="1"/>
</dbReference>
<dbReference type="InterPro" id="IPR006094">
    <property type="entry name" value="Oxid_FAD_bind_N"/>
</dbReference>
<dbReference type="EMBL" id="FUZQ01000002">
    <property type="protein sequence ID" value="SKC46062.1"/>
    <property type="molecule type" value="Genomic_DNA"/>
</dbReference>
<comment type="cofactor">
    <cofactor evidence="1">
        <name>FAD</name>
        <dbReference type="ChEBI" id="CHEBI:57692"/>
    </cofactor>
</comment>
<dbReference type="SUPFAM" id="SSF56176">
    <property type="entry name" value="FAD-binding/transporter-associated domain-like"/>
    <property type="match status" value="1"/>
</dbReference>
<evidence type="ECO:0000256" key="5">
    <source>
        <dbReference type="ARBA" id="ARBA00023002"/>
    </source>
</evidence>
<dbReference type="InterPro" id="IPR036318">
    <property type="entry name" value="FAD-bd_PCMH-like_sf"/>
</dbReference>
<sequence length="766" mass="80836">MTDYGHDLVFGTFITPTNADPQAPVRLAKVTEAAGLDLVTFQDHPYQPGFLDTWTLLSWVAAQTERVTVAGNVLNLPLRPPAVLARAVASLDLLSGGRAALGLGAGGFWDPIVAMGGTRLTPGESVDALDEALDIIRGIWDGRERRALRVDGTHHRVAGAKRGPEPAHDVPIWLGALKPRMLRLIARKADGWLPSLAYLKDGDLQRGHAIIDEAAQEAGRHPAEIRRLLNVQGAVTAQPQGFLQGPVEQWVDELATLVLEDGIGTVILAADDPNLVQVYGQEIAPAVRELVARERATSGTAPAATQRGGRAIALRRPGIDYAAVPAALAAAAVEPGDRAYDAVRHNYLRSGAPGLVLYPAMAAEVAEAVIWARTQDVPLGVRSGGHGISGRSTNDGGIVVDLGALDQVEVVDEATRRVRVGVGATWGRVAEALAPRGWAISSGDSGGVGVGGLATAGGVGFLGRTYGLTIDHVVAAEVVTADGRVVRASADEHPDLFWGLRGAGGNLGVVTWVEIEAMPLGDQGAVVFSQMTLDATDVAGVLERWGAVVESAPRELTSFLILSPGRRGRLPDGSDDQGPVAQLMTVWAGDDTDAAVEQLERLAGAGPLLGHQAYLLPYAGVVQAGEKHHQGGGDPAVRSGLVAHLDTATARAFEKLALSGEAYFLQVRATGGAGNDVEQGATAYAHRHQNFLLSAMSSSQDRLDAVWDAVMAPYTDGLYLSFDTDTRPERLTDAFPEPTLTRLREVKRDWDPDNVFRANFPVPPAA</sequence>
<evidence type="ECO:0000256" key="2">
    <source>
        <dbReference type="ARBA" id="ARBA00005466"/>
    </source>
</evidence>
<evidence type="ECO:0000313" key="7">
    <source>
        <dbReference type="EMBL" id="SKC46062.1"/>
    </source>
</evidence>
<keyword evidence="4" id="KW-0274">FAD</keyword>
<dbReference type="SUPFAM" id="SSF51679">
    <property type="entry name" value="Bacterial luciferase-like"/>
    <property type="match status" value="1"/>
</dbReference>
<dbReference type="GO" id="GO:0016705">
    <property type="term" value="F:oxidoreductase activity, acting on paired donors, with incorporation or reduction of molecular oxygen"/>
    <property type="evidence" value="ECO:0007669"/>
    <property type="project" value="InterPro"/>
</dbReference>
<dbReference type="InterPro" id="IPR050416">
    <property type="entry name" value="FAD-linked_Oxidoreductase"/>
</dbReference>
<reference evidence="7 8" key="1">
    <citation type="submission" date="2017-02" db="EMBL/GenBank/DDBJ databases">
        <authorList>
            <person name="Peterson S.W."/>
        </authorList>
    </citation>
    <scope>NUCLEOTIDE SEQUENCE [LARGE SCALE GENOMIC DNA]</scope>
    <source>
        <strain evidence="7 8">DSM 21481</strain>
    </source>
</reference>
<dbReference type="InterPro" id="IPR012951">
    <property type="entry name" value="BBE"/>
</dbReference>
<gene>
    <name evidence="7" type="ORF">SAMN04324258_1007</name>
</gene>
<dbReference type="PANTHER" id="PTHR42973">
    <property type="entry name" value="BINDING OXIDOREDUCTASE, PUTATIVE (AFU_ORTHOLOGUE AFUA_1G17690)-RELATED"/>
    <property type="match status" value="1"/>
</dbReference>
<evidence type="ECO:0000313" key="8">
    <source>
        <dbReference type="Proteomes" id="UP000189777"/>
    </source>
</evidence>
<dbReference type="Gene3D" id="3.30.465.10">
    <property type="match status" value="1"/>
</dbReference>
<dbReference type="Proteomes" id="UP000189777">
    <property type="component" value="Unassembled WGS sequence"/>
</dbReference>
<dbReference type="InterPro" id="IPR036661">
    <property type="entry name" value="Luciferase-like_sf"/>
</dbReference>
<evidence type="ECO:0000256" key="3">
    <source>
        <dbReference type="ARBA" id="ARBA00022630"/>
    </source>
</evidence>
<dbReference type="InterPro" id="IPR006093">
    <property type="entry name" value="Oxy_OxRdtase_FAD_BS"/>
</dbReference>
<comment type="similarity">
    <text evidence="2">Belongs to the oxygen-dependent FAD-linked oxidoreductase family.</text>
</comment>
<dbReference type="PANTHER" id="PTHR42973:SF39">
    <property type="entry name" value="FAD-BINDING PCMH-TYPE DOMAIN-CONTAINING PROTEIN"/>
    <property type="match status" value="1"/>
</dbReference>
<dbReference type="OrthoDB" id="9775082at2"/>
<dbReference type="AlphaFoldDB" id="A0A1T5J457"/>
<dbReference type="PROSITE" id="PS00862">
    <property type="entry name" value="OX2_COVAL_FAD"/>
    <property type="match status" value="1"/>
</dbReference>
<protein>
    <submittedName>
        <fullName evidence="7">FAD/FMN-containing dehydrogenase</fullName>
    </submittedName>
</protein>
<evidence type="ECO:0000256" key="4">
    <source>
        <dbReference type="ARBA" id="ARBA00022827"/>
    </source>
</evidence>